<evidence type="ECO:0000313" key="6">
    <source>
        <dbReference type="Proteomes" id="UP000520814"/>
    </source>
</evidence>
<organism evidence="5 6">
    <name type="scientific">Armatimonas rosea</name>
    <dbReference type="NCBI Taxonomy" id="685828"/>
    <lineage>
        <taxon>Bacteria</taxon>
        <taxon>Bacillati</taxon>
        <taxon>Armatimonadota</taxon>
        <taxon>Armatimonadia</taxon>
        <taxon>Armatimonadales</taxon>
        <taxon>Armatimonadaceae</taxon>
        <taxon>Armatimonas</taxon>
    </lineage>
</organism>
<evidence type="ECO:0000256" key="2">
    <source>
        <dbReference type="ARBA" id="ARBA00023125"/>
    </source>
</evidence>
<comment type="caution">
    <text evidence="5">The sequence shown here is derived from an EMBL/GenBank/DDBJ whole genome shotgun (WGS) entry which is preliminary data.</text>
</comment>
<dbReference type="SMART" id="SM00530">
    <property type="entry name" value="HTH_XRE"/>
    <property type="match status" value="1"/>
</dbReference>
<dbReference type="SUPFAM" id="SSF47413">
    <property type="entry name" value="lambda repressor-like DNA-binding domains"/>
    <property type="match status" value="1"/>
</dbReference>
<feature type="domain" description="HTH cro/C1-type" evidence="4">
    <location>
        <begin position="53"/>
        <end position="97"/>
    </location>
</feature>
<evidence type="ECO:0000256" key="1">
    <source>
        <dbReference type="ARBA" id="ARBA00023015"/>
    </source>
</evidence>
<dbReference type="CDD" id="cd00093">
    <property type="entry name" value="HTH_XRE"/>
    <property type="match status" value="1"/>
</dbReference>
<keyword evidence="3" id="KW-0804">Transcription</keyword>
<name>A0A7W9STW8_ARMRO</name>
<dbReference type="Gene3D" id="1.10.260.40">
    <property type="entry name" value="lambda repressor-like DNA-binding domains"/>
    <property type="match status" value="1"/>
</dbReference>
<dbReference type="InterPro" id="IPR010982">
    <property type="entry name" value="Lambda_DNA-bd_dom_sf"/>
</dbReference>
<keyword evidence="2" id="KW-0238">DNA-binding</keyword>
<evidence type="ECO:0000256" key="3">
    <source>
        <dbReference type="ARBA" id="ARBA00023163"/>
    </source>
</evidence>
<reference evidence="5 6" key="1">
    <citation type="submission" date="2020-08" db="EMBL/GenBank/DDBJ databases">
        <title>Genomic Encyclopedia of Type Strains, Phase IV (KMG-IV): sequencing the most valuable type-strain genomes for metagenomic binning, comparative biology and taxonomic classification.</title>
        <authorList>
            <person name="Goeker M."/>
        </authorList>
    </citation>
    <scope>NUCLEOTIDE SEQUENCE [LARGE SCALE GENOMIC DNA]</scope>
    <source>
        <strain evidence="5 6">DSM 23562</strain>
    </source>
</reference>
<evidence type="ECO:0000259" key="4">
    <source>
        <dbReference type="PROSITE" id="PS50943"/>
    </source>
</evidence>
<dbReference type="PANTHER" id="PTHR36511">
    <property type="entry name" value="MERR FAMILY BACTERIAL REGULATORY PROTEIN"/>
    <property type="match status" value="1"/>
</dbReference>
<dbReference type="RefSeq" id="WP_184202337.1">
    <property type="nucleotide sequence ID" value="NZ_JACHGW010000004.1"/>
</dbReference>
<dbReference type="GO" id="GO:0003677">
    <property type="term" value="F:DNA binding"/>
    <property type="evidence" value="ECO:0007669"/>
    <property type="project" value="UniProtKB-KW"/>
</dbReference>
<gene>
    <name evidence="5" type="ORF">HNQ39_004566</name>
</gene>
<dbReference type="InterPro" id="IPR052359">
    <property type="entry name" value="HTH-type_reg/antitoxin"/>
</dbReference>
<dbReference type="EMBL" id="JACHGW010000004">
    <property type="protein sequence ID" value="MBB6052745.1"/>
    <property type="molecule type" value="Genomic_DNA"/>
</dbReference>
<keyword evidence="6" id="KW-1185">Reference proteome</keyword>
<proteinExistence type="predicted"/>
<evidence type="ECO:0000313" key="5">
    <source>
        <dbReference type="EMBL" id="MBB6052745.1"/>
    </source>
</evidence>
<dbReference type="AlphaFoldDB" id="A0A7W9STW8"/>
<accession>A0A7W9STW8</accession>
<sequence length="108" mass="12118">MSKTDQTYKSSILAAVHETASDLHEVQLMDKQTMRQFDALCLTPVARLSAEEIRELRQREHVSQAVFAHYLNVTVSLVSQWERGEKSPSGASLKLLSLVKHKGLEVIA</sequence>
<dbReference type="PANTHER" id="PTHR36511:SF3">
    <property type="entry name" value="ANTITOXIN HIGA-2"/>
    <property type="match status" value="1"/>
</dbReference>
<dbReference type="Pfam" id="PF01381">
    <property type="entry name" value="HTH_3"/>
    <property type="match status" value="1"/>
</dbReference>
<dbReference type="Proteomes" id="UP000520814">
    <property type="component" value="Unassembled WGS sequence"/>
</dbReference>
<dbReference type="PROSITE" id="PS50943">
    <property type="entry name" value="HTH_CROC1"/>
    <property type="match status" value="1"/>
</dbReference>
<protein>
    <submittedName>
        <fullName evidence="5">Putative transcriptional regulator</fullName>
    </submittedName>
</protein>
<keyword evidence="1" id="KW-0805">Transcription regulation</keyword>
<dbReference type="InterPro" id="IPR001387">
    <property type="entry name" value="Cro/C1-type_HTH"/>
</dbReference>